<feature type="compositionally biased region" description="Pro residues" evidence="1">
    <location>
        <begin position="16"/>
        <end position="27"/>
    </location>
</feature>
<sequence>MIDKRMTKPAAGAAPAPRPRPAPPRPPLGRLNDVSCTADSLPSVPRRGPDREFVGPWAETTWGPILVLN</sequence>
<feature type="region of interest" description="Disordered" evidence="1">
    <location>
        <begin position="1"/>
        <end position="56"/>
    </location>
</feature>
<evidence type="ECO:0000313" key="3">
    <source>
        <dbReference type="Proteomes" id="UP000299102"/>
    </source>
</evidence>
<dbReference type="AlphaFoldDB" id="A0A4C1YR18"/>
<evidence type="ECO:0000256" key="1">
    <source>
        <dbReference type="SAM" id="MobiDB-lite"/>
    </source>
</evidence>
<organism evidence="2 3">
    <name type="scientific">Eumeta variegata</name>
    <name type="common">Bagworm moth</name>
    <name type="synonym">Eumeta japonica</name>
    <dbReference type="NCBI Taxonomy" id="151549"/>
    <lineage>
        <taxon>Eukaryota</taxon>
        <taxon>Metazoa</taxon>
        <taxon>Ecdysozoa</taxon>
        <taxon>Arthropoda</taxon>
        <taxon>Hexapoda</taxon>
        <taxon>Insecta</taxon>
        <taxon>Pterygota</taxon>
        <taxon>Neoptera</taxon>
        <taxon>Endopterygota</taxon>
        <taxon>Lepidoptera</taxon>
        <taxon>Glossata</taxon>
        <taxon>Ditrysia</taxon>
        <taxon>Tineoidea</taxon>
        <taxon>Psychidae</taxon>
        <taxon>Oiketicinae</taxon>
        <taxon>Eumeta</taxon>
    </lineage>
</organism>
<reference evidence="2 3" key="1">
    <citation type="journal article" date="2019" name="Commun. Biol.">
        <title>The bagworm genome reveals a unique fibroin gene that provides high tensile strength.</title>
        <authorList>
            <person name="Kono N."/>
            <person name="Nakamura H."/>
            <person name="Ohtoshi R."/>
            <person name="Tomita M."/>
            <person name="Numata K."/>
            <person name="Arakawa K."/>
        </authorList>
    </citation>
    <scope>NUCLEOTIDE SEQUENCE [LARGE SCALE GENOMIC DNA]</scope>
</reference>
<accession>A0A4C1YR18</accession>
<keyword evidence="3" id="KW-1185">Reference proteome</keyword>
<gene>
    <name evidence="2" type="ORF">EVAR_45575_1</name>
</gene>
<proteinExistence type="predicted"/>
<protein>
    <submittedName>
        <fullName evidence="2">Uncharacterized protein</fullName>
    </submittedName>
</protein>
<comment type="caution">
    <text evidence="2">The sequence shown here is derived from an EMBL/GenBank/DDBJ whole genome shotgun (WGS) entry which is preliminary data.</text>
</comment>
<evidence type="ECO:0000313" key="2">
    <source>
        <dbReference type="EMBL" id="GBP78686.1"/>
    </source>
</evidence>
<dbReference type="Proteomes" id="UP000299102">
    <property type="component" value="Unassembled WGS sequence"/>
</dbReference>
<name>A0A4C1YR18_EUMVA</name>
<dbReference type="EMBL" id="BGZK01001380">
    <property type="protein sequence ID" value="GBP78686.1"/>
    <property type="molecule type" value="Genomic_DNA"/>
</dbReference>